<dbReference type="EMBL" id="LFRF01000009">
    <property type="protein sequence ID" value="KND91287.1"/>
    <property type="molecule type" value="Genomic_DNA"/>
</dbReference>
<sequence length="235" mass="25427">MASKQVDGKSTARLEQDYGHPHAAAERSEDRVFACRSSSQPERSDGARHHAAIHAACASSAWTTVRGTINCDTQPMPPRSSNPHRRPANKLPSTFLQLFIFLSGSLSSGAAAVNAKDTTSRHHSNTMPQDFTYKSSGTNREGNHYCSRDYGDNVANPNSYHYSNTDGSWYYSNPNGSTYFNNGRGGSVYTSPSGYQYVSGFGDSRQGNGQGTAKGSNGSNDTPSNDTVGYFGRER</sequence>
<dbReference type="OrthoDB" id="5415522at2759"/>
<evidence type="ECO:0000256" key="1">
    <source>
        <dbReference type="SAM" id="MobiDB-lite"/>
    </source>
</evidence>
<feature type="compositionally biased region" description="Basic and acidic residues" evidence="1">
    <location>
        <begin position="1"/>
        <end position="33"/>
    </location>
</feature>
<feature type="compositionally biased region" description="Polar residues" evidence="1">
    <location>
        <begin position="205"/>
        <end position="227"/>
    </location>
</feature>
<reference evidence="2 3" key="1">
    <citation type="journal article" date="2015" name="BMC Genomics">
        <title>The genome of the truffle-parasite Tolypocladium ophioglossoides and the evolution of antifungal peptaibiotics.</title>
        <authorList>
            <person name="Quandt C.A."/>
            <person name="Bushley K.E."/>
            <person name="Spatafora J.W."/>
        </authorList>
    </citation>
    <scope>NUCLEOTIDE SEQUENCE [LARGE SCALE GENOMIC DNA]</scope>
    <source>
        <strain evidence="2 3">CBS 100239</strain>
    </source>
</reference>
<evidence type="ECO:0000313" key="3">
    <source>
        <dbReference type="Proteomes" id="UP000036947"/>
    </source>
</evidence>
<evidence type="ECO:0000313" key="2">
    <source>
        <dbReference type="EMBL" id="KND91287.1"/>
    </source>
</evidence>
<feature type="compositionally biased region" description="Polar residues" evidence="1">
    <location>
        <begin position="125"/>
        <end position="138"/>
    </location>
</feature>
<proteinExistence type="predicted"/>
<feature type="region of interest" description="Disordered" evidence="1">
    <location>
        <begin position="69"/>
        <end position="89"/>
    </location>
</feature>
<name>A0A0L0NAW6_TOLOC</name>
<organism evidence="2 3">
    <name type="scientific">Tolypocladium ophioglossoides (strain CBS 100239)</name>
    <name type="common">Snaketongue truffleclub</name>
    <name type="synonym">Elaphocordyceps ophioglossoides</name>
    <dbReference type="NCBI Taxonomy" id="1163406"/>
    <lineage>
        <taxon>Eukaryota</taxon>
        <taxon>Fungi</taxon>
        <taxon>Dikarya</taxon>
        <taxon>Ascomycota</taxon>
        <taxon>Pezizomycotina</taxon>
        <taxon>Sordariomycetes</taxon>
        <taxon>Hypocreomycetidae</taxon>
        <taxon>Hypocreales</taxon>
        <taxon>Ophiocordycipitaceae</taxon>
        <taxon>Tolypocladium</taxon>
    </lineage>
</organism>
<feature type="region of interest" description="Disordered" evidence="1">
    <location>
        <begin position="199"/>
        <end position="235"/>
    </location>
</feature>
<comment type="caution">
    <text evidence="2">The sequence shown here is derived from an EMBL/GenBank/DDBJ whole genome shotgun (WGS) entry which is preliminary data.</text>
</comment>
<keyword evidence="3" id="KW-1185">Reference proteome</keyword>
<dbReference type="Proteomes" id="UP000036947">
    <property type="component" value="Unassembled WGS sequence"/>
</dbReference>
<protein>
    <submittedName>
        <fullName evidence="2">Uncharacterized protein</fullName>
    </submittedName>
</protein>
<accession>A0A0L0NAW6</accession>
<gene>
    <name evidence="2" type="ORF">TOPH_04076</name>
</gene>
<dbReference type="AlphaFoldDB" id="A0A0L0NAW6"/>
<feature type="region of interest" description="Disordered" evidence="1">
    <location>
        <begin position="1"/>
        <end position="47"/>
    </location>
</feature>
<feature type="region of interest" description="Disordered" evidence="1">
    <location>
        <begin position="116"/>
        <end position="138"/>
    </location>
</feature>